<dbReference type="Proteomes" id="UP000242875">
    <property type="component" value="Unassembled WGS sequence"/>
</dbReference>
<feature type="compositionally biased region" description="Low complexity" evidence="1">
    <location>
        <begin position="33"/>
        <end position="66"/>
    </location>
</feature>
<sequence length="166" mass="18410">MEHPNKRLTHIAKKIFKAPEESCHDTLSIPRTSQESKLSSRSSTSPSLCSNRSSISSSYTSATSTSTRDYIISEPILHHTSVDYLNPSLPQVPVHPLEIPKDTSFHHRPAPRPTFTASSISSISSTSPHHTPITAVRMRKMMEFEDFVSGRRQSTLKLSLTPTVAV</sequence>
<accession>A0A261Y0W9</accession>
<dbReference type="AlphaFoldDB" id="A0A261Y0W9"/>
<proteinExistence type="predicted"/>
<organism evidence="2 3">
    <name type="scientific">Bifiguratus adelaidae</name>
    <dbReference type="NCBI Taxonomy" id="1938954"/>
    <lineage>
        <taxon>Eukaryota</taxon>
        <taxon>Fungi</taxon>
        <taxon>Fungi incertae sedis</taxon>
        <taxon>Mucoromycota</taxon>
        <taxon>Mucoromycotina</taxon>
        <taxon>Endogonomycetes</taxon>
        <taxon>Endogonales</taxon>
        <taxon>Endogonales incertae sedis</taxon>
        <taxon>Bifiguratus</taxon>
    </lineage>
</organism>
<gene>
    <name evidence="2" type="ORF">BZG36_02487</name>
</gene>
<name>A0A261Y0W9_9FUNG</name>
<dbReference type="OrthoDB" id="2270345at2759"/>
<feature type="region of interest" description="Disordered" evidence="1">
    <location>
        <begin position="22"/>
        <end position="66"/>
    </location>
</feature>
<evidence type="ECO:0000256" key="1">
    <source>
        <dbReference type="SAM" id="MobiDB-lite"/>
    </source>
</evidence>
<keyword evidence="3" id="KW-1185">Reference proteome</keyword>
<reference evidence="2 3" key="1">
    <citation type="journal article" date="2017" name="Mycologia">
        <title>Bifiguratus adelaidae, gen. et sp. nov., a new member of Mucoromycotina in endophytic and soil-dwelling habitats.</title>
        <authorList>
            <person name="Torres-Cruz T.J."/>
            <person name="Billingsley Tobias T.L."/>
            <person name="Almatruk M."/>
            <person name="Hesse C."/>
            <person name="Kuske C.R."/>
            <person name="Desiro A."/>
            <person name="Benucci G.M."/>
            <person name="Bonito G."/>
            <person name="Stajich J.E."/>
            <person name="Dunlap C."/>
            <person name="Arnold A.E."/>
            <person name="Porras-Alfaro A."/>
        </authorList>
    </citation>
    <scope>NUCLEOTIDE SEQUENCE [LARGE SCALE GENOMIC DNA]</scope>
    <source>
        <strain evidence="2 3">AZ0501</strain>
    </source>
</reference>
<protein>
    <submittedName>
        <fullName evidence="2">Uncharacterized protein</fullName>
    </submittedName>
</protein>
<comment type="caution">
    <text evidence="2">The sequence shown here is derived from an EMBL/GenBank/DDBJ whole genome shotgun (WGS) entry which is preliminary data.</text>
</comment>
<evidence type="ECO:0000313" key="3">
    <source>
        <dbReference type="Proteomes" id="UP000242875"/>
    </source>
</evidence>
<dbReference type="EMBL" id="MVBO01000047">
    <property type="protein sequence ID" value="OZJ04252.1"/>
    <property type="molecule type" value="Genomic_DNA"/>
</dbReference>
<evidence type="ECO:0000313" key="2">
    <source>
        <dbReference type="EMBL" id="OZJ04252.1"/>
    </source>
</evidence>